<dbReference type="InterPro" id="IPR005358">
    <property type="entry name" value="Puta_zinc/iron-chelating_dom"/>
</dbReference>
<dbReference type="OrthoDB" id="9786855at2"/>
<gene>
    <name evidence="1" type="ORF">NCTC13337_01360</name>
</gene>
<dbReference type="PIRSF" id="PIRSF006173">
    <property type="entry name" value="UCP006173"/>
    <property type="match status" value="1"/>
</dbReference>
<evidence type="ECO:0000313" key="2">
    <source>
        <dbReference type="Proteomes" id="UP000254601"/>
    </source>
</evidence>
<dbReference type="InterPro" id="IPR008228">
    <property type="entry name" value="UCP006173"/>
</dbReference>
<protein>
    <submittedName>
        <fullName evidence="1">Uncharacterized conserved protein</fullName>
    </submittedName>
</protein>
<reference evidence="1 2" key="1">
    <citation type="submission" date="2018-06" db="EMBL/GenBank/DDBJ databases">
        <authorList>
            <consortium name="Pathogen Informatics"/>
            <person name="Doyle S."/>
        </authorList>
    </citation>
    <scope>NUCLEOTIDE SEQUENCE [LARGE SCALE GENOMIC DNA]</scope>
    <source>
        <strain evidence="1 2">NCTC13337</strain>
    </source>
</reference>
<proteinExistence type="predicted"/>
<dbReference type="AlphaFoldDB" id="A0A380MTE8"/>
<dbReference type="NCBIfam" id="NF003501">
    <property type="entry name" value="PRK05170.1-5"/>
    <property type="match status" value="1"/>
</dbReference>
<dbReference type="EMBL" id="UHIC01000001">
    <property type="protein sequence ID" value="SUO95464.1"/>
    <property type="molecule type" value="Genomic_DNA"/>
</dbReference>
<accession>A0A380MTE8</accession>
<dbReference type="NCBIfam" id="NF003507">
    <property type="entry name" value="PRK05170.2-5"/>
    <property type="match status" value="1"/>
</dbReference>
<name>A0A380MTE8_9GAMM</name>
<sequence length="151" mass="17571">MSSWWHQPLDALTPEQWEALCDGCGLCCLNKMEDIDTGEVYFSRVACRLLDIESASCQDYPNRQKKVSDCLNLRDIPREDYRWLPPSCAYRLRYENKPLPPWHHLETGDKQTVHRCGRSVCHFALSERDGYAIDDYLLFRLEDALGDGNIE</sequence>
<keyword evidence="2" id="KW-1185">Reference proteome</keyword>
<evidence type="ECO:0000313" key="1">
    <source>
        <dbReference type="EMBL" id="SUO95464.1"/>
    </source>
</evidence>
<dbReference type="PANTHER" id="PTHR37421">
    <property type="entry name" value="UPF0260 PROTEIN YCGN"/>
    <property type="match status" value="1"/>
</dbReference>
<organism evidence="1 2">
    <name type="scientific">Suttonella ornithocola</name>
    <dbReference type="NCBI Taxonomy" id="279832"/>
    <lineage>
        <taxon>Bacteria</taxon>
        <taxon>Pseudomonadati</taxon>
        <taxon>Pseudomonadota</taxon>
        <taxon>Gammaproteobacteria</taxon>
        <taxon>Cardiobacteriales</taxon>
        <taxon>Cardiobacteriaceae</taxon>
        <taxon>Suttonella</taxon>
    </lineage>
</organism>
<dbReference type="PANTHER" id="PTHR37421:SF1">
    <property type="entry name" value="UPF0260 PROTEIN YCGN"/>
    <property type="match status" value="1"/>
</dbReference>
<dbReference type="Pfam" id="PF03692">
    <property type="entry name" value="CxxCxxCC"/>
    <property type="match status" value="1"/>
</dbReference>
<dbReference type="RefSeq" id="WP_072576332.1">
    <property type="nucleotide sequence ID" value="NZ_LWHB01000064.1"/>
</dbReference>
<dbReference type="Proteomes" id="UP000254601">
    <property type="component" value="Unassembled WGS sequence"/>
</dbReference>